<name>A0ABP7Q0P5_9ACTN</name>
<accession>A0ABP7Q0P5</accession>
<evidence type="ECO:0000313" key="2">
    <source>
        <dbReference type="EMBL" id="GAA3974224.1"/>
    </source>
</evidence>
<organism evidence="2 3">
    <name type="scientific">Streptomyces plumbiresistens</name>
    <dbReference type="NCBI Taxonomy" id="511811"/>
    <lineage>
        <taxon>Bacteria</taxon>
        <taxon>Bacillati</taxon>
        <taxon>Actinomycetota</taxon>
        <taxon>Actinomycetes</taxon>
        <taxon>Kitasatosporales</taxon>
        <taxon>Streptomycetaceae</taxon>
        <taxon>Streptomyces</taxon>
    </lineage>
</organism>
<sequence>MASSSSISNREGTGVILAHGGVGLRHLYFSDLNLYLYAPVTLLSVWGLCRARERPPKGAL</sequence>
<dbReference type="EMBL" id="BAAAZX010000001">
    <property type="protein sequence ID" value="GAA3974224.1"/>
    <property type="molecule type" value="Genomic_DNA"/>
</dbReference>
<feature type="transmembrane region" description="Helical" evidence="1">
    <location>
        <begin position="34"/>
        <end position="51"/>
    </location>
</feature>
<evidence type="ECO:0000256" key="1">
    <source>
        <dbReference type="SAM" id="Phobius"/>
    </source>
</evidence>
<reference evidence="3" key="1">
    <citation type="journal article" date="2019" name="Int. J. Syst. Evol. Microbiol.">
        <title>The Global Catalogue of Microorganisms (GCM) 10K type strain sequencing project: providing services to taxonomists for standard genome sequencing and annotation.</title>
        <authorList>
            <consortium name="The Broad Institute Genomics Platform"/>
            <consortium name="The Broad Institute Genome Sequencing Center for Infectious Disease"/>
            <person name="Wu L."/>
            <person name="Ma J."/>
        </authorList>
    </citation>
    <scope>NUCLEOTIDE SEQUENCE [LARGE SCALE GENOMIC DNA]</scope>
    <source>
        <strain evidence="3">JCM 16924</strain>
    </source>
</reference>
<keyword evidence="1" id="KW-0812">Transmembrane</keyword>
<keyword evidence="1" id="KW-0472">Membrane</keyword>
<proteinExistence type="predicted"/>
<gene>
    <name evidence="2" type="ORF">GCM10022232_01770</name>
</gene>
<comment type="caution">
    <text evidence="2">The sequence shown here is derived from an EMBL/GenBank/DDBJ whole genome shotgun (WGS) entry which is preliminary data.</text>
</comment>
<keyword evidence="3" id="KW-1185">Reference proteome</keyword>
<protein>
    <submittedName>
        <fullName evidence="2">Uncharacterized protein</fullName>
    </submittedName>
</protein>
<dbReference type="Proteomes" id="UP001500456">
    <property type="component" value="Unassembled WGS sequence"/>
</dbReference>
<evidence type="ECO:0000313" key="3">
    <source>
        <dbReference type="Proteomes" id="UP001500456"/>
    </source>
</evidence>
<keyword evidence="1" id="KW-1133">Transmembrane helix</keyword>